<organism evidence="1 2">
    <name type="scientific">Microbacterium phage Cinna</name>
    <dbReference type="NCBI Taxonomy" id="2591215"/>
    <lineage>
        <taxon>Viruses</taxon>
        <taxon>Duplodnaviria</taxon>
        <taxon>Heunggongvirae</taxon>
        <taxon>Uroviricota</taxon>
        <taxon>Caudoviricetes</taxon>
        <taxon>Kutznervirinae</taxon>
        <taxon>Mementomorivirus</taxon>
        <taxon>Mementomorivirus cinna</taxon>
    </lineage>
</organism>
<dbReference type="RefSeq" id="YP_010751033.1">
    <property type="nucleotide sequence ID" value="NC_073365.1"/>
</dbReference>
<evidence type="ECO:0000313" key="2">
    <source>
        <dbReference type="Proteomes" id="UP000317804"/>
    </source>
</evidence>
<proteinExistence type="predicted"/>
<accession>A0A514DDB2</accession>
<dbReference type="EMBL" id="MK937591">
    <property type="protein sequence ID" value="QDH91610.1"/>
    <property type="molecule type" value="Genomic_DNA"/>
</dbReference>
<dbReference type="KEGG" id="vg:80004694"/>
<keyword evidence="2" id="KW-1185">Reference proteome</keyword>
<dbReference type="Proteomes" id="UP000317804">
    <property type="component" value="Segment"/>
</dbReference>
<dbReference type="GeneID" id="80004694"/>
<evidence type="ECO:0000313" key="1">
    <source>
        <dbReference type="EMBL" id="QDH91610.1"/>
    </source>
</evidence>
<name>A0A514DDB2_9CAUD</name>
<protein>
    <submittedName>
        <fullName evidence="1">Head-to-tail adaptor</fullName>
    </submittedName>
</protein>
<sequence>MATDEGGAPVMASLALDPSLIETETCGWTVVYADCGGSCDAYERWPEAERDAAQAWFEAQAIDLLWNWTERMYGVCPTTIRPCRDDCGGASATSTFWGRGPGYDPSFPRAGRGGTSTGGWTPVLIGGKWMNVGCGCLSQCRCGIDGAHALSLPGPVQSITQVRVNGEVVPATAYRVDHKRLLVRIDGGTWPACQNLLAEPTEEDTFEVTYERGIPVPVGGMVAAGRLACELALYACDDDNCALPERWQQINRQGISITAALSNEKWHDTGIWSIDNWVNSINERPRGFAAVRSVDRPPRRY</sequence>
<reference evidence="1 2" key="1">
    <citation type="submission" date="2019-05" db="EMBL/GenBank/DDBJ databases">
        <authorList>
            <person name="Stoner T.H."/>
            <person name="Aull H.G."/>
            <person name="Divens A.M."/>
            <person name="Zack K."/>
            <person name="Garlena R.A."/>
            <person name="Russell D.A."/>
            <person name="Pope W.H."/>
            <person name="Jacobs-Sera D."/>
            <person name="Hatfull G.F."/>
        </authorList>
    </citation>
    <scope>NUCLEOTIDE SEQUENCE [LARGE SCALE GENOMIC DNA]</scope>
</reference>
<gene>
    <name evidence="1" type="primary">26</name>
    <name evidence="1" type="ORF">PBI_CINNA_26</name>
</gene>